<dbReference type="SUPFAM" id="SSF52009">
    <property type="entry name" value="Phosphohistidine domain"/>
    <property type="match status" value="1"/>
</dbReference>
<feature type="domain" description="Phosphotransferase system enzyme I N-terminal" evidence="24">
    <location>
        <begin position="17"/>
        <end position="136"/>
    </location>
</feature>
<sequence length="577" mass="59689">MDENRTGQQSPEKQSLHGVGVSPGRVIAPLVHMAPAVTEPPEGDPLTGDPEAAVDRLKAAALAVKAELTERAARARSESAAEVLKATALMAGDRALTKNAGKLVASQGLSPERALWQAATAYADQMRAMGGYMADRAADIEDVRARIVAQLRGEDAPGVPQRREPFVLAAEDLAPADTAVLDPDVVLALVTESGGPQSHTAILARNLGLPAVVAVAGVLELTGGTRVYVDGAAGAVVTEPGGTEEQAVAAWRRASEQLASFDGHGELADGTAVPLLANVGTGDDARAAAEAGAQGVGLLRTEFCFLGRDTEPTVAEQAEAYAEVFAAFPRRKVVVRTLDAGADKPLPFLTDAQEPNPALGVRGYRTDWSTPGVLARQLEAIAAAAAESSADVRVMAPMIATVAEAAHFRELVHAAGLPVSGVMVETPAAAMTAEQILDRVDFVSLGTNDLTQYTMAADRMLGSLAELNSPWQPAVLRMVECVTRGAASASQSHATPKNVGVCGEAAADPALAVVLVGLGVDSLSMSARSLAAVAAVLRTVDTEQARRIARLALRATSPQEARDTVRAELPVLAELGL</sequence>
<dbReference type="PIRSF" id="PIRSF000732">
    <property type="entry name" value="PTS_enzyme_I"/>
    <property type="match status" value="1"/>
</dbReference>
<comment type="similarity">
    <text evidence="5 17">Belongs to the PEP-utilizing enzyme family.</text>
</comment>
<dbReference type="PANTHER" id="PTHR46244">
    <property type="entry name" value="PHOSPHOENOLPYRUVATE-PROTEIN PHOSPHOTRANSFERASE"/>
    <property type="match status" value="1"/>
</dbReference>
<dbReference type="Proteomes" id="UP000298017">
    <property type="component" value="Unassembled WGS sequence"/>
</dbReference>
<evidence type="ECO:0000256" key="6">
    <source>
        <dbReference type="ARBA" id="ARBA00012232"/>
    </source>
</evidence>
<dbReference type="InterPro" id="IPR023151">
    <property type="entry name" value="PEP_util_CS"/>
</dbReference>
<feature type="active site" description="Tele-phosphohistidine intermediate" evidence="18">
    <location>
        <position position="199"/>
    </location>
</feature>
<dbReference type="InterPro" id="IPR024692">
    <property type="entry name" value="PTS_EI"/>
</dbReference>
<evidence type="ECO:0000259" key="24">
    <source>
        <dbReference type="Pfam" id="PF05524"/>
    </source>
</evidence>
<reference evidence="25 26" key="1">
    <citation type="submission" date="2019-03" db="EMBL/GenBank/DDBJ databases">
        <title>Genome Sequencing and Assembly of Various Microbes Isolated from Alder Root Nodule.</title>
        <authorList>
            <person name="Swanson E."/>
            <person name="Sevigny J.L."/>
            <person name="Pesce C."/>
            <person name="Davis I."/>
            <person name="Kleiner V."/>
            <person name="Tisa L."/>
        </authorList>
    </citation>
    <scope>NUCLEOTIDE SEQUENCE [LARGE SCALE GENOMIC DNA]</scope>
    <source>
        <strain evidence="25 26">4R-31</strain>
    </source>
</reference>
<evidence type="ECO:0000256" key="2">
    <source>
        <dbReference type="ARBA" id="ARBA00001946"/>
    </source>
</evidence>
<dbReference type="GO" id="GO:0016301">
    <property type="term" value="F:kinase activity"/>
    <property type="evidence" value="ECO:0007669"/>
    <property type="project" value="UniProtKB-KW"/>
</dbReference>
<evidence type="ECO:0000256" key="9">
    <source>
        <dbReference type="ARBA" id="ARBA00022490"/>
    </source>
</evidence>
<evidence type="ECO:0000313" key="25">
    <source>
        <dbReference type="EMBL" id="TFI02385.1"/>
    </source>
</evidence>
<dbReference type="InterPro" id="IPR050499">
    <property type="entry name" value="PEP-utilizing_PTS_enzyme"/>
</dbReference>
<evidence type="ECO:0000256" key="3">
    <source>
        <dbReference type="ARBA" id="ARBA00002728"/>
    </source>
</evidence>
<comment type="cofactor">
    <cofactor evidence="2 17 20">
        <name>Mg(2+)</name>
        <dbReference type="ChEBI" id="CHEBI:18420"/>
    </cofactor>
</comment>
<dbReference type="AlphaFoldDB" id="A0AAX2SB62"/>
<feature type="region of interest" description="Disordered" evidence="21">
    <location>
        <begin position="1"/>
        <end position="20"/>
    </location>
</feature>
<keyword evidence="12 17" id="KW-0598">Phosphotransferase system</keyword>
<evidence type="ECO:0000256" key="12">
    <source>
        <dbReference type="ARBA" id="ARBA00022683"/>
    </source>
</evidence>
<dbReference type="InterPro" id="IPR006318">
    <property type="entry name" value="PTS_EI-like"/>
</dbReference>
<proteinExistence type="inferred from homology"/>
<evidence type="ECO:0000256" key="20">
    <source>
        <dbReference type="PIRSR" id="PIRSR000732-3"/>
    </source>
</evidence>
<feature type="domain" description="PEP-utilising enzyme mobile" evidence="22">
    <location>
        <begin position="164"/>
        <end position="234"/>
    </location>
</feature>
<evidence type="ECO:0000256" key="18">
    <source>
        <dbReference type="PIRSR" id="PIRSR000732-1"/>
    </source>
</evidence>
<dbReference type="GO" id="GO:0008965">
    <property type="term" value="F:phosphoenolpyruvate-protein phosphotransferase activity"/>
    <property type="evidence" value="ECO:0007669"/>
    <property type="project" value="UniProtKB-EC"/>
</dbReference>
<feature type="compositionally biased region" description="Polar residues" evidence="21">
    <location>
        <begin position="1"/>
        <end position="13"/>
    </location>
</feature>
<dbReference type="SUPFAM" id="SSF51621">
    <property type="entry name" value="Phosphoenolpyruvate/pyruvate domain"/>
    <property type="match status" value="1"/>
</dbReference>
<dbReference type="InterPro" id="IPR000121">
    <property type="entry name" value="PEP_util_C"/>
</dbReference>
<dbReference type="Gene3D" id="1.10.274.10">
    <property type="entry name" value="PtsI, HPr-binding domain"/>
    <property type="match status" value="1"/>
</dbReference>
<feature type="domain" description="PEP-utilising enzyme C-terminal" evidence="23">
    <location>
        <begin position="266"/>
        <end position="541"/>
    </location>
</feature>
<comment type="catalytic activity">
    <reaction evidence="1 17">
        <text>L-histidyl-[protein] + phosphoenolpyruvate = N(pros)-phospho-L-histidyl-[protein] + pyruvate</text>
        <dbReference type="Rhea" id="RHEA:23880"/>
        <dbReference type="Rhea" id="RHEA-COMP:9745"/>
        <dbReference type="Rhea" id="RHEA-COMP:9746"/>
        <dbReference type="ChEBI" id="CHEBI:15361"/>
        <dbReference type="ChEBI" id="CHEBI:29979"/>
        <dbReference type="ChEBI" id="CHEBI:58702"/>
        <dbReference type="ChEBI" id="CHEBI:64837"/>
        <dbReference type="EC" id="2.7.3.9"/>
    </reaction>
</comment>
<dbReference type="InterPro" id="IPR040442">
    <property type="entry name" value="Pyrv_kinase-like_dom_sf"/>
</dbReference>
<evidence type="ECO:0000256" key="13">
    <source>
        <dbReference type="ARBA" id="ARBA00022723"/>
    </source>
</evidence>
<dbReference type="InterPro" id="IPR036618">
    <property type="entry name" value="PtsI_HPr-bd_sf"/>
</dbReference>
<comment type="caution">
    <text evidence="25">The sequence shown here is derived from an EMBL/GenBank/DDBJ whole genome shotgun (WGS) entry which is preliminary data.</text>
</comment>
<dbReference type="PANTHER" id="PTHR46244:SF3">
    <property type="entry name" value="PHOSPHOENOLPYRUVATE-PROTEIN PHOSPHOTRANSFERASE"/>
    <property type="match status" value="1"/>
</dbReference>
<evidence type="ECO:0000256" key="16">
    <source>
        <dbReference type="ARBA" id="ARBA00033235"/>
    </source>
</evidence>
<evidence type="ECO:0000313" key="26">
    <source>
        <dbReference type="Proteomes" id="UP000298017"/>
    </source>
</evidence>
<keyword evidence="13 17" id="KW-0479">Metal-binding</keyword>
<feature type="active site" description="Proton donor" evidence="18">
    <location>
        <position position="502"/>
    </location>
</feature>
<feature type="binding site" evidence="19">
    <location>
        <position position="459"/>
    </location>
    <ligand>
        <name>phosphoenolpyruvate</name>
        <dbReference type="ChEBI" id="CHEBI:58702"/>
    </ligand>
</feature>
<feature type="binding site" evidence="19">
    <location>
        <position position="300"/>
    </location>
    <ligand>
        <name>phosphoenolpyruvate</name>
        <dbReference type="ChEBI" id="CHEBI:58702"/>
    </ligand>
</feature>
<dbReference type="RefSeq" id="WP_135010439.1">
    <property type="nucleotide sequence ID" value="NZ_JAYEXM010000003.1"/>
</dbReference>
<dbReference type="SUPFAM" id="SSF47831">
    <property type="entry name" value="Enzyme I of the PEP:sugar phosphotransferase system HPr-binding (sub)domain"/>
    <property type="match status" value="1"/>
</dbReference>
<keyword evidence="9 17" id="KW-0963">Cytoplasm</keyword>
<dbReference type="PROSITE" id="PS00742">
    <property type="entry name" value="PEP_ENZYMES_2"/>
    <property type="match status" value="1"/>
</dbReference>
<feature type="binding site" evidence="19">
    <location>
        <position position="336"/>
    </location>
    <ligand>
        <name>phosphoenolpyruvate</name>
        <dbReference type="ChEBI" id="CHEBI:58702"/>
    </ligand>
</feature>
<evidence type="ECO:0000256" key="17">
    <source>
        <dbReference type="PIRNR" id="PIRNR000732"/>
    </source>
</evidence>
<dbReference type="Gene3D" id="3.50.30.10">
    <property type="entry name" value="Phosphohistidine domain"/>
    <property type="match status" value="1"/>
</dbReference>
<feature type="binding site" evidence="19">
    <location>
        <begin position="448"/>
        <end position="449"/>
    </location>
    <ligand>
        <name>phosphoenolpyruvate</name>
        <dbReference type="ChEBI" id="CHEBI:58702"/>
    </ligand>
</feature>
<evidence type="ECO:0000256" key="10">
    <source>
        <dbReference type="ARBA" id="ARBA00022597"/>
    </source>
</evidence>
<evidence type="ECO:0000256" key="15">
    <source>
        <dbReference type="ARBA" id="ARBA00022842"/>
    </source>
</evidence>
<dbReference type="GO" id="GO:0005737">
    <property type="term" value="C:cytoplasm"/>
    <property type="evidence" value="ECO:0007669"/>
    <property type="project" value="UniProtKB-SubCell"/>
</dbReference>
<keyword evidence="26" id="KW-1185">Reference proteome</keyword>
<evidence type="ECO:0000259" key="23">
    <source>
        <dbReference type="Pfam" id="PF02896"/>
    </source>
</evidence>
<evidence type="ECO:0000256" key="1">
    <source>
        <dbReference type="ARBA" id="ARBA00000683"/>
    </source>
</evidence>
<evidence type="ECO:0000259" key="22">
    <source>
        <dbReference type="Pfam" id="PF00391"/>
    </source>
</evidence>
<accession>A0AAX2SB62</accession>
<protein>
    <recommendedName>
        <fullName evidence="7 17">Phosphoenolpyruvate-protein phosphotransferase</fullName>
        <ecNumber evidence="6 17">2.7.3.9</ecNumber>
    </recommendedName>
    <alternativeName>
        <fullName evidence="16 17">Phosphotransferase system, enzyme I</fullName>
    </alternativeName>
</protein>
<keyword evidence="10 17" id="KW-0762">Sugar transport</keyword>
<evidence type="ECO:0000256" key="21">
    <source>
        <dbReference type="SAM" id="MobiDB-lite"/>
    </source>
</evidence>
<evidence type="ECO:0000256" key="19">
    <source>
        <dbReference type="PIRSR" id="PIRSR000732-2"/>
    </source>
</evidence>
<dbReference type="InterPro" id="IPR008279">
    <property type="entry name" value="PEP-util_enz_mobile_dom"/>
</dbReference>
<evidence type="ECO:0000256" key="5">
    <source>
        <dbReference type="ARBA" id="ARBA00007837"/>
    </source>
</evidence>
<dbReference type="Pfam" id="PF05524">
    <property type="entry name" value="PEP-utilisers_N"/>
    <property type="match status" value="1"/>
</dbReference>
<feature type="binding site" evidence="20">
    <location>
        <position position="449"/>
    </location>
    <ligand>
        <name>Mg(2+)</name>
        <dbReference type="ChEBI" id="CHEBI:18420"/>
    </ligand>
</feature>
<evidence type="ECO:0000256" key="8">
    <source>
        <dbReference type="ARBA" id="ARBA00022448"/>
    </source>
</evidence>
<gene>
    <name evidence="25" type="primary">ptsP</name>
    <name evidence="25" type="ORF">E4P33_04795</name>
</gene>
<evidence type="ECO:0000256" key="11">
    <source>
        <dbReference type="ARBA" id="ARBA00022679"/>
    </source>
</evidence>
<comment type="subcellular location">
    <subcellularLocation>
        <location evidence="4 17">Cytoplasm</location>
    </subcellularLocation>
</comment>
<dbReference type="PRINTS" id="PR01736">
    <property type="entry name" value="PHPHTRNFRASE"/>
</dbReference>
<dbReference type="Gene3D" id="3.20.20.60">
    <property type="entry name" value="Phosphoenolpyruvate-binding domains"/>
    <property type="match status" value="1"/>
</dbReference>
<feature type="binding site" evidence="20">
    <location>
        <position position="425"/>
    </location>
    <ligand>
        <name>Mg(2+)</name>
        <dbReference type="ChEBI" id="CHEBI:18420"/>
    </ligand>
</feature>
<dbReference type="NCBIfam" id="TIGR01417">
    <property type="entry name" value="PTS_I_fam"/>
    <property type="match status" value="1"/>
</dbReference>
<organism evidence="25 26">
    <name type="scientific">Kocuria rhizophila</name>
    <dbReference type="NCBI Taxonomy" id="72000"/>
    <lineage>
        <taxon>Bacteria</taxon>
        <taxon>Bacillati</taxon>
        <taxon>Actinomycetota</taxon>
        <taxon>Actinomycetes</taxon>
        <taxon>Micrococcales</taxon>
        <taxon>Micrococcaceae</taxon>
        <taxon>Kocuria</taxon>
    </lineage>
</organism>
<keyword evidence="14 17" id="KW-0418">Kinase</keyword>
<keyword evidence="15 17" id="KW-0460">Magnesium</keyword>
<evidence type="ECO:0000256" key="14">
    <source>
        <dbReference type="ARBA" id="ARBA00022777"/>
    </source>
</evidence>
<dbReference type="Pfam" id="PF02896">
    <property type="entry name" value="PEP-utilizers_C"/>
    <property type="match status" value="1"/>
</dbReference>
<keyword evidence="8 17" id="KW-0813">Transport</keyword>
<dbReference type="Pfam" id="PF00391">
    <property type="entry name" value="PEP-utilizers"/>
    <property type="match status" value="1"/>
</dbReference>
<evidence type="ECO:0000256" key="4">
    <source>
        <dbReference type="ARBA" id="ARBA00004496"/>
    </source>
</evidence>
<evidence type="ECO:0000256" key="7">
    <source>
        <dbReference type="ARBA" id="ARBA00016544"/>
    </source>
</evidence>
<dbReference type="EMBL" id="SPNK01000003">
    <property type="protein sequence ID" value="TFI02385.1"/>
    <property type="molecule type" value="Genomic_DNA"/>
</dbReference>
<dbReference type="InterPro" id="IPR015813">
    <property type="entry name" value="Pyrv/PenolPyrv_kinase-like_dom"/>
</dbReference>
<keyword evidence="11 17" id="KW-0808">Transferase</keyword>
<dbReference type="GO" id="GO:0009401">
    <property type="term" value="P:phosphoenolpyruvate-dependent sugar phosphotransferase system"/>
    <property type="evidence" value="ECO:0007669"/>
    <property type="project" value="UniProtKB-KW"/>
</dbReference>
<dbReference type="InterPro" id="IPR036637">
    <property type="entry name" value="Phosphohistidine_dom_sf"/>
</dbReference>
<dbReference type="InterPro" id="IPR008731">
    <property type="entry name" value="PTS_EIN"/>
</dbReference>
<name>A0AAX2SB62_KOCRH</name>
<comment type="function">
    <text evidence="3 17">General (non sugar-specific) component of the phosphoenolpyruvate-dependent sugar phosphotransferase system (sugar PTS). This major carbohydrate active-transport system catalyzes the phosphorylation of incoming sugar substrates concomitantly with their translocation across the cell membrane. Enzyme I transfers the phosphoryl group from phosphoenolpyruvate (PEP) to the phosphoryl carrier protein (HPr).</text>
</comment>
<dbReference type="EC" id="2.7.3.9" evidence="6 17"/>
<dbReference type="GO" id="GO:0046872">
    <property type="term" value="F:metal ion binding"/>
    <property type="evidence" value="ECO:0007669"/>
    <property type="project" value="UniProtKB-KW"/>
</dbReference>